<dbReference type="InterPro" id="IPR042047">
    <property type="entry name" value="SleB_dom1"/>
</dbReference>
<evidence type="ECO:0000256" key="1">
    <source>
        <dbReference type="SAM" id="SignalP"/>
    </source>
</evidence>
<name>A0A4R6RMM6_9HYPH</name>
<evidence type="ECO:0000313" key="4">
    <source>
        <dbReference type="Proteomes" id="UP000294547"/>
    </source>
</evidence>
<comment type="caution">
    <text evidence="3">The sequence shown here is derived from an EMBL/GenBank/DDBJ whole genome shotgun (WGS) entry which is preliminary data.</text>
</comment>
<feature type="domain" description="Cell wall hydrolase SleB" evidence="2">
    <location>
        <begin position="293"/>
        <end position="403"/>
    </location>
</feature>
<dbReference type="GO" id="GO:0016787">
    <property type="term" value="F:hydrolase activity"/>
    <property type="evidence" value="ECO:0007669"/>
    <property type="project" value="UniProtKB-KW"/>
</dbReference>
<dbReference type="InterPro" id="IPR011105">
    <property type="entry name" value="Cell_wall_hydrolase_SleB"/>
</dbReference>
<dbReference type="Pfam" id="PF07486">
    <property type="entry name" value="Hydrolase_2"/>
    <property type="match status" value="1"/>
</dbReference>
<evidence type="ECO:0000259" key="2">
    <source>
        <dbReference type="Pfam" id="PF07486"/>
    </source>
</evidence>
<dbReference type="Gene3D" id="1.10.10.2520">
    <property type="entry name" value="Cell wall hydrolase SleB, domain 1"/>
    <property type="match status" value="1"/>
</dbReference>
<feature type="chain" id="PRO_5020471413" evidence="1">
    <location>
        <begin position="29"/>
        <end position="411"/>
    </location>
</feature>
<feature type="signal peptide" evidence="1">
    <location>
        <begin position="1"/>
        <end position="28"/>
    </location>
</feature>
<reference evidence="3 4" key="1">
    <citation type="submission" date="2019-03" db="EMBL/GenBank/DDBJ databases">
        <title>Genomic Encyclopedia of Type Strains, Phase IV (KMG-IV): sequencing the most valuable type-strain genomes for metagenomic binning, comparative biology and taxonomic classification.</title>
        <authorList>
            <person name="Goeker M."/>
        </authorList>
    </citation>
    <scope>NUCLEOTIDE SEQUENCE [LARGE SCALE GENOMIC DNA]</scope>
    <source>
        <strain evidence="3 4">DSM 102969</strain>
    </source>
</reference>
<keyword evidence="4" id="KW-1185">Reference proteome</keyword>
<accession>A0A4R6RMM6</accession>
<keyword evidence="1" id="KW-0732">Signal</keyword>
<sequence>MRRRRRIVTTARLRALGAAGLLAPAALVVTSAEIGQQDVAALLLKSFDPSARWAVALGAGPGGETRLVTRPMDEMPRGAATVTTGGGAVVVEGIDPIVTGSIDAGDGSPDEDRIDRSWKGDLPITVTTPATAPGFSAGSLFQEQGRLEPPAPGSVQVAFSRAEAPLSVLAVGRFIGPRPEMTDVAILDPVPVPAVRPHVTLLTDAAYPRRAVAPAATNAAAEQMLAAYAPATSVVGQDVFDALFATPADRPAPPAITLAPGDFGWAANSLPASAYEEGEQRCLAEAVYFESRGESHRGQVAVAQVVLNRVRNPAYPETICEVVYQNRNLRDACQFSFACDGIPDRVHPGAAWRRAEQVAHDVTFGGERLDEIGSATHYHATYVRPNWAGVFTKKAKIGRHVFYQTIYGGWS</sequence>
<dbReference type="AlphaFoldDB" id="A0A4R6RMM6"/>
<proteinExistence type="predicted"/>
<dbReference type="RefSeq" id="WP_245515633.1">
    <property type="nucleotide sequence ID" value="NZ_BSPM01000008.1"/>
</dbReference>
<dbReference type="Proteomes" id="UP000294547">
    <property type="component" value="Unassembled WGS sequence"/>
</dbReference>
<evidence type="ECO:0000313" key="3">
    <source>
        <dbReference type="EMBL" id="TDP87036.1"/>
    </source>
</evidence>
<organism evidence="3 4">
    <name type="scientific">Oharaeibacter diazotrophicus</name>
    <dbReference type="NCBI Taxonomy" id="1920512"/>
    <lineage>
        <taxon>Bacteria</taxon>
        <taxon>Pseudomonadati</taxon>
        <taxon>Pseudomonadota</taxon>
        <taxon>Alphaproteobacteria</taxon>
        <taxon>Hyphomicrobiales</taxon>
        <taxon>Pleomorphomonadaceae</taxon>
        <taxon>Oharaeibacter</taxon>
    </lineage>
</organism>
<keyword evidence="3" id="KW-0378">Hydrolase</keyword>
<protein>
    <submittedName>
        <fullName evidence="3">Spore germination cell wall hydrolase CwlJ-like protein</fullName>
    </submittedName>
</protein>
<gene>
    <name evidence="3" type="ORF">EDD54_0921</name>
</gene>
<dbReference type="EMBL" id="SNXY01000006">
    <property type="protein sequence ID" value="TDP87036.1"/>
    <property type="molecule type" value="Genomic_DNA"/>
</dbReference>